<sequence length="55" mass="6105">MFYRVEGPGVWGGGRLSQWAPAVREFSDYSRSPDVARMSHFHAASRLPVSLTPAL</sequence>
<reference evidence="1" key="1">
    <citation type="submission" date="2016-09" db="EMBL/GenBank/DDBJ databases">
        <authorList>
            <person name="Capua I."/>
            <person name="De Benedictis P."/>
            <person name="Joannis T."/>
            <person name="Lombin L.H."/>
            <person name="Cattoli G."/>
        </authorList>
    </citation>
    <scope>NUCLEOTIDE SEQUENCE</scope>
    <source>
        <strain evidence="1">B9</strain>
    </source>
</reference>
<evidence type="ECO:0000313" key="1">
    <source>
        <dbReference type="EMBL" id="SCU76630.1"/>
    </source>
</evidence>
<dbReference type="EMBL" id="FMSH01000252">
    <property type="protein sequence ID" value="SCU76630.1"/>
    <property type="molecule type" value="Genomic_DNA"/>
</dbReference>
<accession>A0A1K0IHC7</accession>
<organism evidence="1">
    <name type="scientific">Cupriavidus necator</name>
    <name type="common">Alcaligenes eutrophus</name>
    <name type="synonym">Ralstonia eutropha</name>
    <dbReference type="NCBI Taxonomy" id="106590"/>
    <lineage>
        <taxon>Bacteria</taxon>
        <taxon>Pseudomonadati</taxon>
        <taxon>Pseudomonadota</taxon>
        <taxon>Betaproteobacteria</taxon>
        <taxon>Burkholderiales</taxon>
        <taxon>Burkholderiaceae</taxon>
        <taxon>Cupriavidus</taxon>
    </lineage>
</organism>
<gene>
    <name evidence="1" type="ORF">CNECB9_3250010</name>
</gene>
<name>A0A1K0IHC7_CUPNE</name>
<protein>
    <submittedName>
        <fullName evidence="1">Uncharacterized protein</fullName>
    </submittedName>
</protein>
<proteinExistence type="predicted"/>
<dbReference type="AlphaFoldDB" id="A0A1K0IHC7"/>